<organism evidence="1 2">
    <name type="scientific">Alloprevotella tannerae ATCC 51259</name>
    <dbReference type="NCBI Taxonomy" id="626522"/>
    <lineage>
        <taxon>Bacteria</taxon>
        <taxon>Pseudomonadati</taxon>
        <taxon>Bacteroidota</taxon>
        <taxon>Bacteroidia</taxon>
        <taxon>Bacteroidales</taxon>
        <taxon>Prevotellaceae</taxon>
        <taxon>Alloprevotella</taxon>
    </lineage>
</organism>
<gene>
    <name evidence="1" type="ORF">GCWU000325_00243</name>
</gene>
<accession>C9LDH3</accession>
<proteinExistence type="predicted"/>
<evidence type="ECO:0000313" key="1">
    <source>
        <dbReference type="EMBL" id="EEX72841.1"/>
    </source>
</evidence>
<dbReference type="HOGENOM" id="CLU_3237863_0_0_10"/>
<protein>
    <submittedName>
        <fullName evidence="1">Uncharacterized protein</fullName>
    </submittedName>
</protein>
<dbReference type="Proteomes" id="UP000003460">
    <property type="component" value="Unassembled WGS sequence"/>
</dbReference>
<keyword evidence="2" id="KW-1185">Reference proteome</keyword>
<evidence type="ECO:0000313" key="2">
    <source>
        <dbReference type="Proteomes" id="UP000003460"/>
    </source>
</evidence>
<reference evidence="1" key="1">
    <citation type="submission" date="2009-09" db="EMBL/GenBank/DDBJ databases">
        <authorList>
            <person name="Weinstock G."/>
            <person name="Sodergren E."/>
            <person name="Clifton S."/>
            <person name="Fulton L."/>
            <person name="Fulton B."/>
            <person name="Courtney L."/>
            <person name="Fronick C."/>
            <person name="Harrison M."/>
            <person name="Strong C."/>
            <person name="Farmer C."/>
            <person name="Delahaunty K."/>
            <person name="Markovic C."/>
            <person name="Hall O."/>
            <person name="Minx P."/>
            <person name="Tomlinson C."/>
            <person name="Mitreva M."/>
            <person name="Nelson J."/>
            <person name="Hou S."/>
            <person name="Wollam A."/>
            <person name="Pepin K.H."/>
            <person name="Johnson M."/>
            <person name="Bhonagiri V."/>
            <person name="Nash W.E."/>
            <person name="Warren W."/>
            <person name="Chinwalla A."/>
            <person name="Mardis E.R."/>
            <person name="Wilson R.K."/>
        </authorList>
    </citation>
    <scope>NUCLEOTIDE SEQUENCE [LARGE SCALE GENOMIC DNA]</scope>
    <source>
        <strain evidence="1">ATCC 51259</strain>
    </source>
</reference>
<sequence>MGFASVLHQHRKHTLCKFPIKDNVIYSSRCTAEIALPQRAKQD</sequence>
<comment type="caution">
    <text evidence="1">The sequence shown here is derived from an EMBL/GenBank/DDBJ whole genome shotgun (WGS) entry which is preliminary data.</text>
</comment>
<name>C9LDH3_9BACT</name>
<dbReference type="EMBL" id="ACIJ02000004">
    <property type="protein sequence ID" value="EEX72841.1"/>
    <property type="molecule type" value="Genomic_DNA"/>
</dbReference>
<dbReference type="AlphaFoldDB" id="C9LDH3"/>